<sequence length="242" mass="26455">MNKQAVAQKVYEITLLISRLALMNLMWIAFTIMGLGVFGLVPATVAIVGVFRSYEREGDAFRWSARAWQLYKAAFRRFWFVSFLFVAVCASLTLSLWVLKYQNGPWLVPLVVLVYVVALALPYLAANEANFELTIPALVKNSLLLPAMWTLTSIKILAVEAITVVLCALLPGLIPVMCASVPLFVVSALITARWNKQLRLLGKDELPIADEQRPAGASGQSDAANQPGDGRASMTAVATPTI</sequence>
<dbReference type="Proteomes" id="UP000029108">
    <property type="component" value="Unassembled WGS sequence"/>
</dbReference>
<keyword evidence="4" id="KW-1185">Reference proteome</keyword>
<accession>A0A087A4S6</accession>
<organism evidence="3 4">
    <name type="scientific">Bifidobacterium biavatii DSM 23969</name>
    <dbReference type="NCBI Taxonomy" id="1437608"/>
    <lineage>
        <taxon>Bacteria</taxon>
        <taxon>Bacillati</taxon>
        <taxon>Actinomycetota</taxon>
        <taxon>Actinomycetes</taxon>
        <taxon>Bifidobacteriales</taxon>
        <taxon>Bifidobacteriaceae</taxon>
        <taxon>Bifidobacterium</taxon>
    </lineage>
</organism>
<proteinExistence type="predicted"/>
<dbReference type="AlphaFoldDB" id="A0A087A4S6"/>
<name>A0A087A4S6_9BIFI</name>
<dbReference type="STRING" id="1437608.GCA_000771645_01596"/>
<comment type="caution">
    <text evidence="3">The sequence shown here is derived from an EMBL/GenBank/DDBJ whole genome shotgun (WGS) entry which is preliminary data.</text>
</comment>
<dbReference type="OrthoDB" id="2182676at2"/>
<feature type="transmembrane region" description="Helical" evidence="2">
    <location>
        <begin position="25"/>
        <end position="51"/>
    </location>
</feature>
<keyword evidence="2" id="KW-1133">Transmembrane helix</keyword>
<evidence type="ECO:0000256" key="2">
    <source>
        <dbReference type="SAM" id="Phobius"/>
    </source>
</evidence>
<evidence type="ECO:0000256" key="1">
    <source>
        <dbReference type="SAM" id="MobiDB-lite"/>
    </source>
</evidence>
<evidence type="ECO:0000313" key="3">
    <source>
        <dbReference type="EMBL" id="KFI53776.1"/>
    </source>
</evidence>
<gene>
    <name evidence="3" type="ORF">BBIA_1373</name>
</gene>
<keyword evidence="2" id="KW-0472">Membrane</keyword>
<dbReference type="Pfam" id="PF04854">
    <property type="entry name" value="DUF624"/>
    <property type="match status" value="1"/>
</dbReference>
<feature type="transmembrane region" description="Helical" evidence="2">
    <location>
        <begin position="105"/>
        <end position="126"/>
    </location>
</feature>
<feature type="transmembrane region" description="Helical" evidence="2">
    <location>
        <begin position="78"/>
        <end position="99"/>
    </location>
</feature>
<protein>
    <submittedName>
        <fullName evidence="3">Membrane enzyme for rhamnogalaturonan degradation</fullName>
    </submittedName>
</protein>
<dbReference type="EMBL" id="JGYN01000002">
    <property type="protein sequence ID" value="KFI53776.1"/>
    <property type="molecule type" value="Genomic_DNA"/>
</dbReference>
<keyword evidence="2" id="KW-0812">Transmembrane</keyword>
<feature type="region of interest" description="Disordered" evidence="1">
    <location>
        <begin position="212"/>
        <end position="242"/>
    </location>
</feature>
<reference evidence="3 4" key="1">
    <citation type="submission" date="2014-03" db="EMBL/GenBank/DDBJ databases">
        <title>Genomics of Bifidobacteria.</title>
        <authorList>
            <person name="Ventura M."/>
            <person name="Milani C."/>
            <person name="Lugli G.A."/>
        </authorList>
    </citation>
    <scope>NUCLEOTIDE SEQUENCE [LARGE SCALE GENOMIC DNA]</scope>
    <source>
        <strain evidence="3 4">DSM 23969</strain>
    </source>
</reference>
<dbReference type="RefSeq" id="WP_033492441.1">
    <property type="nucleotide sequence ID" value="NZ_JDUU01000003.1"/>
</dbReference>
<evidence type="ECO:0000313" key="4">
    <source>
        <dbReference type="Proteomes" id="UP000029108"/>
    </source>
</evidence>
<dbReference type="InterPro" id="IPR006938">
    <property type="entry name" value="DUF624"/>
</dbReference>
<feature type="transmembrane region" description="Helical" evidence="2">
    <location>
        <begin position="172"/>
        <end position="192"/>
    </location>
</feature>
<dbReference type="eggNOG" id="COG5578">
    <property type="taxonomic scope" value="Bacteria"/>
</dbReference>